<feature type="transmembrane region" description="Helical" evidence="1">
    <location>
        <begin position="53"/>
        <end position="72"/>
    </location>
</feature>
<dbReference type="PROSITE" id="PS50887">
    <property type="entry name" value="GGDEF"/>
    <property type="match status" value="1"/>
</dbReference>
<dbReference type="InterPro" id="IPR029787">
    <property type="entry name" value="Nucleotide_cyclase"/>
</dbReference>
<protein>
    <submittedName>
        <fullName evidence="5">Bifunctional diguanylate cyclase/phosphodiesterase</fullName>
    </submittedName>
</protein>
<feature type="domain" description="MHYT" evidence="4">
    <location>
        <begin position="18"/>
        <end position="212"/>
    </location>
</feature>
<dbReference type="InterPro" id="IPR035919">
    <property type="entry name" value="EAL_sf"/>
</dbReference>
<dbReference type="Pfam" id="PF00990">
    <property type="entry name" value="GGDEF"/>
    <property type="match status" value="1"/>
</dbReference>
<gene>
    <name evidence="5" type="ORF">AB6724_16210</name>
</gene>
<feature type="transmembrane region" description="Helical" evidence="1">
    <location>
        <begin position="20"/>
        <end position="41"/>
    </location>
</feature>
<dbReference type="Proteomes" id="UP001561046">
    <property type="component" value="Unassembled WGS sequence"/>
</dbReference>
<keyword evidence="1" id="KW-1133">Transmembrane helix</keyword>
<organism evidence="5 6">
    <name type="scientific">Comamonas guangdongensis</name>
    <dbReference type="NCBI Taxonomy" id="510515"/>
    <lineage>
        <taxon>Bacteria</taxon>
        <taxon>Pseudomonadati</taxon>
        <taxon>Pseudomonadota</taxon>
        <taxon>Betaproteobacteria</taxon>
        <taxon>Burkholderiales</taxon>
        <taxon>Comamonadaceae</taxon>
        <taxon>Comamonas</taxon>
    </lineage>
</organism>
<dbReference type="RefSeq" id="WP_369339561.1">
    <property type="nucleotide sequence ID" value="NZ_JBFYGN010000020.1"/>
</dbReference>
<dbReference type="SMART" id="SM00052">
    <property type="entry name" value="EAL"/>
    <property type="match status" value="1"/>
</dbReference>
<evidence type="ECO:0000313" key="5">
    <source>
        <dbReference type="EMBL" id="MEX8194377.1"/>
    </source>
</evidence>
<dbReference type="Gene3D" id="3.20.20.450">
    <property type="entry name" value="EAL domain"/>
    <property type="match status" value="1"/>
</dbReference>
<name>A0ABV3ZXT4_9BURK</name>
<dbReference type="PROSITE" id="PS50924">
    <property type="entry name" value="MHYT"/>
    <property type="match status" value="1"/>
</dbReference>
<dbReference type="NCBIfam" id="TIGR00254">
    <property type="entry name" value="GGDEF"/>
    <property type="match status" value="1"/>
</dbReference>
<reference evidence="5 6" key="1">
    <citation type="journal article" date="2013" name="Int. J. Syst. Evol. Microbiol.">
        <title>Comamonas guangdongensis sp. nov., isolated from subterranean forest sediment, and emended description of the genus Comamonas.</title>
        <authorList>
            <person name="Zhang J."/>
            <person name="Wang Y."/>
            <person name="Zhou S."/>
            <person name="Wu C."/>
            <person name="He J."/>
            <person name="Li F."/>
        </authorList>
    </citation>
    <scope>NUCLEOTIDE SEQUENCE [LARGE SCALE GENOMIC DNA]</scope>
    <source>
        <strain evidence="5 6">CCTCC AB2011133</strain>
    </source>
</reference>
<feature type="transmembrane region" description="Helical" evidence="1">
    <location>
        <begin position="151"/>
        <end position="172"/>
    </location>
</feature>
<feature type="transmembrane region" description="Helical" evidence="1">
    <location>
        <begin position="184"/>
        <end position="208"/>
    </location>
</feature>
<dbReference type="Pfam" id="PF03707">
    <property type="entry name" value="MHYT"/>
    <property type="match status" value="3"/>
</dbReference>
<feature type="transmembrane region" description="Helical" evidence="1">
    <location>
        <begin position="122"/>
        <end position="145"/>
    </location>
</feature>
<keyword evidence="1" id="KW-0812">Transmembrane</keyword>
<dbReference type="PANTHER" id="PTHR44757:SF2">
    <property type="entry name" value="BIOFILM ARCHITECTURE MAINTENANCE PROTEIN MBAA"/>
    <property type="match status" value="1"/>
</dbReference>
<evidence type="ECO:0000313" key="6">
    <source>
        <dbReference type="Proteomes" id="UP001561046"/>
    </source>
</evidence>
<evidence type="ECO:0000259" key="2">
    <source>
        <dbReference type="PROSITE" id="PS50883"/>
    </source>
</evidence>
<evidence type="ECO:0000259" key="4">
    <source>
        <dbReference type="PROSITE" id="PS50924"/>
    </source>
</evidence>
<feature type="domain" description="EAL" evidence="2">
    <location>
        <begin position="458"/>
        <end position="711"/>
    </location>
</feature>
<feature type="domain" description="GGDEF" evidence="3">
    <location>
        <begin position="317"/>
        <end position="449"/>
    </location>
</feature>
<dbReference type="SUPFAM" id="SSF141868">
    <property type="entry name" value="EAL domain-like"/>
    <property type="match status" value="1"/>
</dbReference>
<dbReference type="SUPFAM" id="SSF55073">
    <property type="entry name" value="Nucleotide cyclase"/>
    <property type="match status" value="1"/>
</dbReference>
<evidence type="ECO:0000259" key="3">
    <source>
        <dbReference type="PROSITE" id="PS50887"/>
    </source>
</evidence>
<keyword evidence="6" id="KW-1185">Reference proteome</keyword>
<dbReference type="CDD" id="cd01949">
    <property type="entry name" value="GGDEF"/>
    <property type="match status" value="1"/>
</dbReference>
<dbReference type="InterPro" id="IPR043128">
    <property type="entry name" value="Rev_trsase/Diguanyl_cyclase"/>
</dbReference>
<accession>A0ABV3ZXT4</accession>
<feature type="transmembrane region" description="Helical" evidence="1">
    <location>
        <begin position="92"/>
        <end position="110"/>
    </location>
</feature>
<dbReference type="EMBL" id="JBFYGN010000020">
    <property type="protein sequence ID" value="MEX8194377.1"/>
    <property type="molecule type" value="Genomic_DNA"/>
</dbReference>
<dbReference type="InterPro" id="IPR052155">
    <property type="entry name" value="Biofilm_reg_signaling"/>
</dbReference>
<dbReference type="CDD" id="cd01948">
    <property type="entry name" value="EAL"/>
    <property type="match status" value="1"/>
</dbReference>
<sequence>MRTVFSTHTVSTFMPSSYNALVVAASIAIAVFASYVSLGLARRVRMSSRGVGQVWWAIGSMVMGTGIWAMHFIGMQAFQLPIALGYDGLLTLASWTSAVVASGIALAVAARPSYRWPQFLGASLAMGGGICAMHYLGMLAIKMSIPISWDWHLVTASAFVALLSSAMALNLFRVLCSLSGRRLWLFQTLAALVMGFAICGMHYTGMWASHFAQGSVCLTADALGGPELTTIIISTTAMLLIATLFSTLLDARLQSTAFQLNQSLQESNAKLQIANAELQKRAFADPLTNLPNRLLFEDRLIHALLRMERSNYHGIKERLGILFVDLDGFKPINDSFGHISGDLILQSAADRLVAQARASDTVARVGGDEFLMLLENVEDVAACMSMANRILKALTEPFLLAGKELQITCSIGIVVFPDHGERDHLIANADAAMYAAKRNGGNGIAVFEPHMGSDAGDQLELQNDLRHAIQRGQMTLHYQPKVDGQRGCIIGVEALLRWVHPERGMISPDTFIALAERFGIINALGNWVIEEACRQLAQWRTLGLHMRVAINLSVHQLREAGLAGRIAQALERHGVTADQLLCEITESIAMEDTQTTQRAFEELRHIGVYLSIDDFGTGYSSLNYLRQLPAQQLKIDRCFIRDLETEEDARAVVHAVVRLAHALGLRVVAEGVETAGQRDILLRMRCDELQGYFYARPMPAETLLAWARGDKPAGTPDFAASMINELHAELAEY</sequence>
<comment type="caution">
    <text evidence="5">The sequence shown here is derived from an EMBL/GenBank/DDBJ whole genome shotgun (WGS) entry which is preliminary data.</text>
</comment>
<evidence type="ECO:0000256" key="1">
    <source>
        <dbReference type="PROSITE-ProRule" id="PRU00244"/>
    </source>
</evidence>
<dbReference type="InterPro" id="IPR005330">
    <property type="entry name" value="MHYT_dom"/>
</dbReference>
<dbReference type="Pfam" id="PF00563">
    <property type="entry name" value="EAL"/>
    <property type="match status" value="1"/>
</dbReference>
<proteinExistence type="predicted"/>
<dbReference type="Gene3D" id="3.30.70.270">
    <property type="match status" value="1"/>
</dbReference>
<dbReference type="InterPro" id="IPR001633">
    <property type="entry name" value="EAL_dom"/>
</dbReference>
<dbReference type="PANTHER" id="PTHR44757">
    <property type="entry name" value="DIGUANYLATE CYCLASE DGCP"/>
    <property type="match status" value="1"/>
</dbReference>
<dbReference type="InterPro" id="IPR000160">
    <property type="entry name" value="GGDEF_dom"/>
</dbReference>
<dbReference type="SMART" id="SM00267">
    <property type="entry name" value="GGDEF"/>
    <property type="match status" value="1"/>
</dbReference>
<keyword evidence="1" id="KW-0472">Membrane</keyword>
<dbReference type="PROSITE" id="PS50883">
    <property type="entry name" value="EAL"/>
    <property type="match status" value="1"/>
</dbReference>